<proteinExistence type="predicted"/>
<gene>
    <name evidence="1" type="ORF">EV182_001155</name>
</gene>
<organism evidence="1 2">
    <name type="scientific">Spiromyces aspiralis</name>
    <dbReference type="NCBI Taxonomy" id="68401"/>
    <lineage>
        <taxon>Eukaryota</taxon>
        <taxon>Fungi</taxon>
        <taxon>Fungi incertae sedis</taxon>
        <taxon>Zoopagomycota</taxon>
        <taxon>Kickxellomycotina</taxon>
        <taxon>Kickxellomycetes</taxon>
        <taxon>Kickxellales</taxon>
        <taxon>Kickxellaceae</taxon>
        <taxon>Spiromyces</taxon>
    </lineage>
</organism>
<accession>A0ACC1HIL9</accession>
<keyword evidence="2" id="KW-1185">Reference proteome</keyword>
<dbReference type="Proteomes" id="UP001145114">
    <property type="component" value="Unassembled WGS sequence"/>
</dbReference>
<protein>
    <submittedName>
        <fullName evidence="1">Uncharacterized protein</fullName>
    </submittedName>
</protein>
<reference evidence="1" key="1">
    <citation type="submission" date="2022-06" db="EMBL/GenBank/DDBJ databases">
        <title>Phylogenomic reconstructions and comparative analyses of Kickxellomycotina fungi.</title>
        <authorList>
            <person name="Reynolds N.K."/>
            <person name="Stajich J.E."/>
            <person name="Barry K."/>
            <person name="Grigoriev I.V."/>
            <person name="Crous P."/>
            <person name="Smith M.E."/>
        </authorList>
    </citation>
    <scope>NUCLEOTIDE SEQUENCE</scope>
    <source>
        <strain evidence="1">RSA 2271</strain>
    </source>
</reference>
<name>A0ACC1HIL9_9FUNG</name>
<evidence type="ECO:0000313" key="1">
    <source>
        <dbReference type="EMBL" id="KAJ1675496.1"/>
    </source>
</evidence>
<dbReference type="EMBL" id="JAMZIH010005280">
    <property type="protein sequence ID" value="KAJ1675496.1"/>
    <property type="molecule type" value="Genomic_DNA"/>
</dbReference>
<sequence>MGGKTPSTLKKVTASPPVDGIAAAAAQVETEKPQPNDDSLAAEEQSSSHSRADEADSHGSVTEKQQQQQHPSPVDRAPGVPARPEPGSSLSHPTTPNRSWLALMLYRLLKSPSATLSRITQMLASSSGQDKVWMFVQYFTKFLTWAFAVRKRTGVSRRLATLSGLISDYRIMMRMTDLVPMWHYVRYVEQNPSKSQTLHAIDRLQNLLLLCYYPLEHIYWLGAHKIIPISDEASLTSSIWSCRFWAGWVVVQFAHLWVERRILRKRKQACLTRPCKGGANEMEAELDQIEKAERDWYIQLLINAAYLPLTIHWSLRNSKFPEVLVGVFGSVAAAAQAYTKWKSLA</sequence>
<comment type="caution">
    <text evidence="1">The sequence shown here is derived from an EMBL/GenBank/DDBJ whole genome shotgun (WGS) entry which is preliminary data.</text>
</comment>
<evidence type="ECO:0000313" key="2">
    <source>
        <dbReference type="Proteomes" id="UP001145114"/>
    </source>
</evidence>